<evidence type="ECO:0000259" key="1">
    <source>
        <dbReference type="Pfam" id="PF14534"/>
    </source>
</evidence>
<proteinExistence type="predicted"/>
<dbReference type="InterPro" id="IPR027843">
    <property type="entry name" value="DUF4440"/>
</dbReference>
<reference evidence="2 3" key="1">
    <citation type="submission" date="2018-06" db="EMBL/GenBank/DDBJ databases">
        <title>Sphaerisporangium craniellae sp. nov., isolated from a marine sponge in the South China Sea.</title>
        <authorList>
            <person name="Li L."/>
        </authorList>
    </citation>
    <scope>NUCLEOTIDE SEQUENCE [LARGE SCALE GENOMIC DNA]</scope>
    <source>
        <strain evidence="2 3">LHW63015</strain>
    </source>
</reference>
<dbReference type="InterPro" id="IPR011944">
    <property type="entry name" value="Steroid_delta5-4_isomerase"/>
</dbReference>
<feature type="domain" description="DUF4440" evidence="1">
    <location>
        <begin position="13"/>
        <end position="123"/>
    </location>
</feature>
<dbReference type="SUPFAM" id="SSF54427">
    <property type="entry name" value="NTF2-like"/>
    <property type="match status" value="1"/>
</dbReference>
<dbReference type="AlphaFoldDB" id="A0A366LVR6"/>
<dbReference type="Proteomes" id="UP000253303">
    <property type="component" value="Unassembled WGS sequence"/>
</dbReference>
<protein>
    <submittedName>
        <fullName evidence="2">DUF4440 domain-containing protein</fullName>
    </submittedName>
</protein>
<sequence>MLTHAADELALEELEQQQIDSWAHDGAAFAATFTDDADLIDVMGGHFHGRAAITETMQEGFATFMAGTRMSPPTTRIVDFLTPAMAVVITSGNCIIRPGEQECRPEDLSIQTKVAVKQDGQWLFRTFQNTRINAKP</sequence>
<dbReference type="Gene3D" id="3.10.450.50">
    <property type="match status" value="1"/>
</dbReference>
<evidence type="ECO:0000313" key="3">
    <source>
        <dbReference type="Proteomes" id="UP000253303"/>
    </source>
</evidence>
<gene>
    <name evidence="2" type="ORF">DP939_21810</name>
</gene>
<dbReference type="EMBL" id="QMEY01000009">
    <property type="protein sequence ID" value="RBQ18011.1"/>
    <property type="molecule type" value="Genomic_DNA"/>
</dbReference>
<evidence type="ECO:0000313" key="2">
    <source>
        <dbReference type="EMBL" id="RBQ18011.1"/>
    </source>
</evidence>
<organism evidence="2 3">
    <name type="scientific">Spongiactinospora rosea</name>
    <dbReference type="NCBI Taxonomy" id="2248750"/>
    <lineage>
        <taxon>Bacteria</taxon>
        <taxon>Bacillati</taxon>
        <taxon>Actinomycetota</taxon>
        <taxon>Actinomycetes</taxon>
        <taxon>Streptosporangiales</taxon>
        <taxon>Streptosporangiaceae</taxon>
        <taxon>Spongiactinospora</taxon>
    </lineage>
</organism>
<dbReference type="InterPro" id="IPR032710">
    <property type="entry name" value="NTF2-like_dom_sf"/>
</dbReference>
<comment type="caution">
    <text evidence="2">The sequence shown here is derived from an EMBL/GenBank/DDBJ whole genome shotgun (WGS) entry which is preliminary data.</text>
</comment>
<accession>A0A366LVR6</accession>
<name>A0A366LVR6_9ACTN</name>
<dbReference type="Pfam" id="PF14534">
    <property type="entry name" value="DUF4440"/>
    <property type="match status" value="1"/>
</dbReference>
<dbReference type="OrthoDB" id="582586at2"/>
<dbReference type="NCBIfam" id="TIGR02246">
    <property type="entry name" value="SgcJ/EcaC family oxidoreductase"/>
    <property type="match status" value="1"/>
</dbReference>
<keyword evidence="3" id="KW-1185">Reference proteome</keyword>